<dbReference type="PROSITE" id="PS52029">
    <property type="entry name" value="LD_TPASE"/>
    <property type="match status" value="1"/>
</dbReference>
<comment type="similarity">
    <text evidence="2">Belongs to the YkuD family.</text>
</comment>
<feature type="active site" description="Proton donor/acceptor" evidence="7">
    <location>
        <position position="424"/>
    </location>
</feature>
<keyword evidence="6 7" id="KW-0961">Cell wall biogenesis/degradation</keyword>
<dbReference type="InterPro" id="IPR036366">
    <property type="entry name" value="PGBDSf"/>
</dbReference>
<dbReference type="Gene3D" id="2.40.440.10">
    <property type="entry name" value="L,D-transpeptidase catalytic domain-like"/>
    <property type="match status" value="1"/>
</dbReference>
<proteinExistence type="inferred from homology"/>
<dbReference type="GO" id="GO:0004180">
    <property type="term" value="F:carboxypeptidase activity"/>
    <property type="evidence" value="ECO:0007669"/>
    <property type="project" value="UniProtKB-ARBA"/>
</dbReference>
<dbReference type="PANTHER" id="PTHR41533:SF2">
    <property type="entry name" value="BLR7131 PROTEIN"/>
    <property type="match status" value="1"/>
</dbReference>
<accession>A0A7X6H3N8</accession>
<keyword evidence="8" id="KW-0732">Signal</keyword>
<keyword evidence="11" id="KW-1185">Reference proteome</keyword>
<organism evidence="10 11">
    <name type="scientific">Roseicyclus persicicus</name>
    <dbReference type="NCBI Taxonomy" id="2650661"/>
    <lineage>
        <taxon>Bacteria</taxon>
        <taxon>Pseudomonadati</taxon>
        <taxon>Pseudomonadota</taxon>
        <taxon>Alphaproteobacteria</taxon>
        <taxon>Rhodobacterales</taxon>
        <taxon>Roseobacteraceae</taxon>
        <taxon>Roseicyclus</taxon>
    </lineage>
</organism>
<dbReference type="GO" id="GO:0016740">
    <property type="term" value="F:transferase activity"/>
    <property type="evidence" value="ECO:0007669"/>
    <property type="project" value="UniProtKB-KW"/>
</dbReference>
<feature type="chain" id="PRO_5031095565" evidence="8">
    <location>
        <begin position="33"/>
        <end position="532"/>
    </location>
</feature>
<dbReference type="AlphaFoldDB" id="A0A7X6H3N8"/>
<dbReference type="GO" id="GO:0009252">
    <property type="term" value="P:peptidoglycan biosynthetic process"/>
    <property type="evidence" value="ECO:0007669"/>
    <property type="project" value="UniProtKB-UniPathway"/>
</dbReference>
<keyword evidence="3" id="KW-0808">Transferase</keyword>
<dbReference type="PANTHER" id="PTHR41533">
    <property type="entry name" value="L,D-TRANSPEPTIDASE HI_1667-RELATED"/>
    <property type="match status" value="1"/>
</dbReference>
<dbReference type="SUPFAM" id="SSF47090">
    <property type="entry name" value="PGBD-like"/>
    <property type="match status" value="1"/>
</dbReference>
<dbReference type="Pfam" id="PF20142">
    <property type="entry name" value="Scaffold"/>
    <property type="match status" value="1"/>
</dbReference>
<dbReference type="UniPathway" id="UPA00219"/>
<gene>
    <name evidence="10" type="ORF">HCU73_16560</name>
</gene>
<comment type="caution">
    <text evidence="10">The sequence shown here is derived from an EMBL/GenBank/DDBJ whole genome shotgun (WGS) entry which is preliminary data.</text>
</comment>
<dbReference type="RefSeq" id="WP_168624591.1">
    <property type="nucleotide sequence ID" value="NZ_JAAZQQ010000006.1"/>
</dbReference>
<feature type="active site" description="Nucleophile" evidence="7">
    <location>
        <position position="443"/>
    </location>
</feature>
<dbReference type="Gene3D" id="1.10.101.10">
    <property type="entry name" value="PGBD-like superfamily/PGBD"/>
    <property type="match status" value="1"/>
</dbReference>
<dbReference type="InterPro" id="IPR052905">
    <property type="entry name" value="LD-transpeptidase_YkuD-like"/>
</dbReference>
<feature type="signal peptide" evidence="8">
    <location>
        <begin position="1"/>
        <end position="32"/>
    </location>
</feature>
<comment type="pathway">
    <text evidence="1 7">Cell wall biogenesis; peptidoglycan biosynthesis.</text>
</comment>
<reference evidence="10 11" key="1">
    <citation type="submission" date="2020-04" db="EMBL/GenBank/DDBJ databases">
        <authorList>
            <person name="Yoon J."/>
        </authorList>
    </citation>
    <scope>NUCLEOTIDE SEQUENCE [LARGE SCALE GENOMIC DNA]</scope>
    <source>
        <strain evidence="10 11">KMU-115</strain>
    </source>
</reference>
<evidence type="ECO:0000256" key="6">
    <source>
        <dbReference type="ARBA" id="ARBA00023316"/>
    </source>
</evidence>
<keyword evidence="5 7" id="KW-0573">Peptidoglycan synthesis</keyword>
<name>A0A7X6H3N8_9RHOB</name>
<evidence type="ECO:0000313" key="11">
    <source>
        <dbReference type="Proteomes" id="UP000526408"/>
    </source>
</evidence>
<evidence type="ECO:0000259" key="9">
    <source>
        <dbReference type="PROSITE" id="PS52029"/>
    </source>
</evidence>
<dbReference type="CDD" id="cd16913">
    <property type="entry name" value="YkuD_like"/>
    <property type="match status" value="1"/>
</dbReference>
<dbReference type="GO" id="GO:0071555">
    <property type="term" value="P:cell wall organization"/>
    <property type="evidence" value="ECO:0007669"/>
    <property type="project" value="UniProtKB-UniRule"/>
</dbReference>
<evidence type="ECO:0000256" key="5">
    <source>
        <dbReference type="ARBA" id="ARBA00022984"/>
    </source>
</evidence>
<sequence>MPLRIARLSLVAAALALAPVAVTLVAPAPAEAQAFSTLRQSIAEAAAADEALVAFYRDRDFEPVWTVSEAADRRAALIRALEEAGNHGLPVASYGIEGLRAAFRAATNPWARGQADVMASRIFLQYAQDVHGGFLDPSAIIPDIFQDQPHRDPYALMTEFLDSNPHRFMADLPPQSPGYVRLMRMKFELEELAANGGYGPTVQAGSLRPGDTGPAVVQLRNRLMRMGYLERSATAEYDSRLQAAVVAFQASNGISADGIAGADTIAAVNRSVEDHWNEVVLAMERHRWLNDGQVHDRLIFVNLTDFRTRVIDDGEVTFETRSVIGARDRQTPEFSDEMEHMVINPSWWVPRSIAMRSYIPNILAGGGTYLQLMANGRPVNPASVDMSRYTVSNFPFDLRQPPGPRNALGTVKFMFPNRHAIYLHDTPEQHLMDREVRAYSSGCIRLADPHEFAYHLLARQTDDPVGLFQGILATGNETQVDLETYIPVHLVYWTAWVESDGRLQTRADIYGRNAILSRAIQQAGVVMPEASS</sequence>
<evidence type="ECO:0000256" key="1">
    <source>
        <dbReference type="ARBA" id="ARBA00004752"/>
    </source>
</evidence>
<dbReference type="EMBL" id="JAAZQQ010000006">
    <property type="protein sequence ID" value="NKX46207.1"/>
    <property type="molecule type" value="Genomic_DNA"/>
</dbReference>
<feature type="domain" description="L,D-TPase catalytic" evidence="9">
    <location>
        <begin position="297"/>
        <end position="468"/>
    </location>
</feature>
<dbReference type="Pfam" id="PF01471">
    <property type="entry name" value="PG_binding_1"/>
    <property type="match status" value="1"/>
</dbReference>
<evidence type="ECO:0000256" key="7">
    <source>
        <dbReference type="PROSITE-ProRule" id="PRU01373"/>
    </source>
</evidence>
<dbReference type="InterPro" id="IPR002477">
    <property type="entry name" value="Peptidoglycan-bd-like"/>
</dbReference>
<protein>
    <submittedName>
        <fullName evidence="10">L,D-transpeptidase family protein</fullName>
    </submittedName>
</protein>
<dbReference type="Proteomes" id="UP000526408">
    <property type="component" value="Unassembled WGS sequence"/>
</dbReference>
<dbReference type="SUPFAM" id="SSF141523">
    <property type="entry name" value="L,D-transpeptidase catalytic domain-like"/>
    <property type="match status" value="1"/>
</dbReference>
<evidence type="ECO:0000256" key="4">
    <source>
        <dbReference type="ARBA" id="ARBA00022960"/>
    </source>
</evidence>
<dbReference type="InterPro" id="IPR038063">
    <property type="entry name" value="Transpep_catalytic_dom"/>
</dbReference>
<evidence type="ECO:0000256" key="2">
    <source>
        <dbReference type="ARBA" id="ARBA00005992"/>
    </source>
</evidence>
<dbReference type="Pfam" id="PF03734">
    <property type="entry name" value="YkuD"/>
    <property type="match status" value="1"/>
</dbReference>
<evidence type="ECO:0000256" key="8">
    <source>
        <dbReference type="SAM" id="SignalP"/>
    </source>
</evidence>
<dbReference type="InterPro" id="IPR036365">
    <property type="entry name" value="PGBD-like_sf"/>
</dbReference>
<keyword evidence="4 7" id="KW-0133">Cell shape</keyword>
<dbReference type="InterPro" id="IPR005490">
    <property type="entry name" value="LD_TPept_cat_dom"/>
</dbReference>
<evidence type="ECO:0000256" key="3">
    <source>
        <dbReference type="ARBA" id="ARBA00022679"/>
    </source>
</evidence>
<dbReference type="GO" id="GO:0008360">
    <property type="term" value="P:regulation of cell shape"/>
    <property type="evidence" value="ECO:0007669"/>
    <property type="project" value="UniProtKB-UniRule"/>
</dbReference>
<dbReference type="InterPro" id="IPR045380">
    <property type="entry name" value="LD_TPept_scaffold_dom"/>
</dbReference>
<evidence type="ECO:0000313" key="10">
    <source>
        <dbReference type="EMBL" id="NKX46207.1"/>
    </source>
</evidence>